<evidence type="ECO:0000256" key="2">
    <source>
        <dbReference type="ARBA" id="ARBA00004953"/>
    </source>
</evidence>
<feature type="transmembrane region" description="Helical" evidence="9">
    <location>
        <begin position="89"/>
        <end position="106"/>
    </location>
</feature>
<proteinExistence type="inferred from homology"/>
<dbReference type="GO" id="GO:0005886">
    <property type="term" value="C:plasma membrane"/>
    <property type="evidence" value="ECO:0007669"/>
    <property type="project" value="UniProtKB-SubCell"/>
</dbReference>
<keyword evidence="6 9" id="KW-0812">Transmembrane</keyword>
<dbReference type="AlphaFoldDB" id="A0A7Y0Q623"/>
<dbReference type="PANTHER" id="PTHR34308">
    <property type="entry name" value="COBALAMIN BIOSYNTHESIS PROTEIN CBIB"/>
    <property type="match status" value="1"/>
</dbReference>
<gene>
    <name evidence="10" type="ORF">HII17_02130</name>
</gene>
<keyword evidence="5" id="KW-0169">Cobalamin biosynthesis</keyword>
<dbReference type="GO" id="GO:0048472">
    <property type="term" value="F:threonine-phosphate decarboxylase activity"/>
    <property type="evidence" value="ECO:0007669"/>
    <property type="project" value="InterPro"/>
</dbReference>
<protein>
    <submittedName>
        <fullName evidence="10">Cobalamin biosynthesis protein CbiB</fullName>
    </submittedName>
</protein>
<evidence type="ECO:0000256" key="5">
    <source>
        <dbReference type="ARBA" id="ARBA00022573"/>
    </source>
</evidence>
<dbReference type="Proteomes" id="UP000568664">
    <property type="component" value="Unassembled WGS sequence"/>
</dbReference>
<evidence type="ECO:0000313" key="10">
    <source>
        <dbReference type="EMBL" id="NMP30347.1"/>
    </source>
</evidence>
<name>A0A7Y0Q623_9GAMM</name>
<evidence type="ECO:0000256" key="9">
    <source>
        <dbReference type="SAM" id="Phobius"/>
    </source>
</evidence>
<dbReference type="InterPro" id="IPR004485">
    <property type="entry name" value="Cobalamin_biosynth_CobD/CbiB"/>
</dbReference>
<feature type="transmembrane region" description="Helical" evidence="9">
    <location>
        <begin position="162"/>
        <end position="183"/>
    </location>
</feature>
<feature type="transmembrane region" description="Helical" evidence="9">
    <location>
        <begin position="204"/>
        <end position="228"/>
    </location>
</feature>
<dbReference type="EMBL" id="JABBXH010000001">
    <property type="protein sequence ID" value="NMP30347.1"/>
    <property type="molecule type" value="Genomic_DNA"/>
</dbReference>
<sequence>MNFISAIPEQLHSIILLVLVLLSKYLLQSVAPHNPWRFFSFFCQQLALKVNKAENGEQQQQISGFVAVIVTFSPLWIILWLFGDFVEVAWLWQGFLLYMALGTLSIKRDLTQIIKAISASNNYRAKQLLQPLVLRDTKQLSPMGIAKASIEMLVLKHLQQTITTILLFICFDALVAISFRMLLEMHYAWNQKRSAMRFFGQFANLLVQLTAWLPARLFLLSGLVLSFGQQSTLLWRLSMPHFFSLNNGVLLQFFAIALNIKLCGVAIYDGNKLRRTEYNPTGRPPELQDIVRGYQFIDRINFFAVIILTACCALWWAISNQTTL</sequence>
<dbReference type="PANTHER" id="PTHR34308:SF1">
    <property type="entry name" value="COBALAMIN BIOSYNTHESIS PROTEIN CBIB"/>
    <property type="match status" value="1"/>
</dbReference>
<keyword evidence="8 9" id="KW-0472">Membrane</keyword>
<evidence type="ECO:0000256" key="8">
    <source>
        <dbReference type="ARBA" id="ARBA00023136"/>
    </source>
</evidence>
<dbReference type="UniPathway" id="UPA00148"/>
<dbReference type="GO" id="GO:0009236">
    <property type="term" value="P:cobalamin biosynthetic process"/>
    <property type="evidence" value="ECO:0007669"/>
    <property type="project" value="UniProtKB-UniPathway"/>
</dbReference>
<evidence type="ECO:0000256" key="4">
    <source>
        <dbReference type="ARBA" id="ARBA00022475"/>
    </source>
</evidence>
<feature type="transmembrane region" description="Helical" evidence="9">
    <location>
        <begin position="62"/>
        <end position="82"/>
    </location>
</feature>
<evidence type="ECO:0000256" key="7">
    <source>
        <dbReference type="ARBA" id="ARBA00022989"/>
    </source>
</evidence>
<comment type="pathway">
    <text evidence="2">Cofactor biosynthesis; adenosylcobalamin biosynthesis.</text>
</comment>
<evidence type="ECO:0000256" key="1">
    <source>
        <dbReference type="ARBA" id="ARBA00004651"/>
    </source>
</evidence>
<feature type="transmembrane region" description="Helical" evidence="9">
    <location>
        <begin position="300"/>
        <end position="318"/>
    </location>
</feature>
<dbReference type="Pfam" id="PF03186">
    <property type="entry name" value="CobD_Cbib"/>
    <property type="match status" value="1"/>
</dbReference>
<keyword evidence="11" id="KW-1185">Reference proteome</keyword>
<keyword evidence="4" id="KW-1003">Cell membrane</keyword>
<comment type="subcellular location">
    <subcellularLocation>
        <location evidence="1">Cell membrane</location>
        <topology evidence="1">Multi-pass membrane protein</topology>
    </subcellularLocation>
</comment>
<feature type="transmembrane region" description="Helical" evidence="9">
    <location>
        <begin position="12"/>
        <end position="31"/>
    </location>
</feature>
<feature type="transmembrane region" description="Helical" evidence="9">
    <location>
        <begin position="248"/>
        <end position="268"/>
    </location>
</feature>
<evidence type="ECO:0000256" key="6">
    <source>
        <dbReference type="ARBA" id="ARBA00022692"/>
    </source>
</evidence>
<organism evidence="10 11">
    <name type="scientific">Thalassotalea algicola</name>
    <dbReference type="NCBI Taxonomy" id="2716224"/>
    <lineage>
        <taxon>Bacteria</taxon>
        <taxon>Pseudomonadati</taxon>
        <taxon>Pseudomonadota</taxon>
        <taxon>Gammaproteobacteria</taxon>
        <taxon>Alteromonadales</taxon>
        <taxon>Colwelliaceae</taxon>
        <taxon>Thalassotalea</taxon>
    </lineage>
</organism>
<keyword evidence="7 9" id="KW-1133">Transmembrane helix</keyword>
<accession>A0A7Y0Q623</accession>
<evidence type="ECO:0000313" key="11">
    <source>
        <dbReference type="Proteomes" id="UP000568664"/>
    </source>
</evidence>
<reference evidence="10 11" key="1">
    <citation type="submission" date="2020-04" db="EMBL/GenBank/DDBJ databases">
        <title>Thalassotalea sp. M1531, isolated from the surface of marine red alga.</title>
        <authorList>
            <person name="Pang L."/>
            <person name="Lu D.-C."/>
        </authorList>
    </citation>
    <scope>NUCLEOTIDE SEQUENCE [LARGE SCALE GENOMIC DNA]</scope>
    <source>
        <strain evidence="10 11">M1531</strain>
    </source>
</reference>
<comment type="similarity">
    <text evidence="3">Belongs to the CobD/CbiB family.</text>
</comment>
<evidence type="ECO:0000256" key="3">
    <source>
        <dbReference type="ARBA" id="ARBA00006263"/>
    </source>
</evidence>
<comment type="caution">
    <text evidence="10">The sequence shown here is derived from an EMBL/GenBank/DDBJ whole genome shotgun (WGS) entry which is preliminary data.</text>
</comment>
<dbReference type="RefSeq" id="WP_169073665.1">
    <property type="nucleotide sequence ID" value="NZ_JABBXH010000001.1"/>
</dbReference>